<accession>A0A9Q8T2H5</accession>
<organism evidence="1 2">
    <name type="scientific">Colletotrichum lupini</name>
    <dbReference type="NCBI Taxonomy" id="145971"/>
    <lineage>
        <taxon>Eukaryota</taxon>
        <taxon>Fungi</taxon>
        <taxon>Dikarya</taxon>
        <taxon>Ascomycota</taxon>
        <taxon>Pezizomycotina</taxon>
        <taxon>Sordariomycetes</taxon>
        <taxon>Hypocreomycetidae</taxon>
        <taxon>Glomerellales</taxon>
        <taxon>Glomerellaceae</taxon>
        <taxon>Colletotrichum</taxon>
        <taxon>Colletotrichum acutatum species complex</taxon>
    </lineage>
</organism>
<gene>
    <name evidence="1" type="ORF">CLUP02_13616</name>
</gene>
<dbReference type="GeneID" id="73347564"/>
<evidence type="ECO:0000313" key="2">
    <source>
        <dbReference type="Proteomes" id="UP000830671"/>
    </source>
</evidence>
<protein>
    <submittedName>
        <fullName evidence="1">Uncharacterized protein</fullName>
    </submittedName>
</protein>
<dbReference type="AlphaFoldDB" id="A0A9Q8T2H5"/>
<dbReference type="RefSeq" id="XP_049149700.1">
    <property type="nucleotide sequence ID" value="XM_049292554.1"/>
</dbReference>
<sequence>MCRPPYTVELTPRTLPPAFREDALTRPRLIVVSATSASPSTRPLLWQSVFPRVPGQDVRHESARALLRTTRVSELSTAQATRHMYVSRILLSDATTRTTLRFFGQ</sequence>
<reference evidence="1" key="1">
    <citation type="journal article" date="2021" name="Mol. Plant Microbe Interact.">
        <title>Complete Genome Sequence of the Plant-Pathogenic Fungus Colletotrichum lupini.</title>
        <authorList>
            <person name="Baroncelli R."/>
            <person name="Pensec F."/>
            <person name="Da Lio D."/>
            <person name="Boufleur T."/>
            <person name="Vicente I."/>
            <person name="Sarrocco S."/>
            <person name="Picot A."/>
            <person name="Baraldi E."/>
            <person name="Sukno S."/>
            <person name="Thon M."/>
            <person name="Le Floch G."/>
        </authorList>
    </citation>
    <scope>NUCLEOTIDE SEQUENCE</scope>
    <source>
        <strain evidence="1">IMI 504893</strain>
    </source>
</reference>
<dbReference type="Proteomes" id="UP000830671">
    <property type="component" value="Chromosome 7"/>
</dbReference>
<dbReference type="KEGG" id="clup:CLUP02_13616"/>
<dbReference type="EMBL" id="CP019479">
    <property type="protein sequence ID" value="UQC88094.1"/>
    <property type="molecule type" value="Genomic_DNA"/>
</dbReference>
<name>A0A9Q8T2H5_9PEZI</name>
<proteinExistence type="predicted"/>
<keyword evidence="2" id="KW-1185">Reference proteome</keyword>
<evidence type="ECO:0000313" key="1">
    <source>
        <dbReference type="EMBL" id="UQC88094.1"/>
    </source>
</evidence>